<dbReference type="AlphaFoldDB" id="A0A7X0RFY4"/>
<dbReference type="RefSeq" id="WP_185252650.1">
    <property type="nucleotide sequence ID" value="NZ_JACKXE010000001.1"/>
</dbReference>
<accession>A0A7X0RFY4</accession>
<name>A0A7X0RFY4_9ACTN</name>
<keyword evidence="2" id="KW-1185">Reference proteome</keyword>
<reference evidence="1 2" key="1">
    <citation type="submission" date="2020-08" db="EMBL/GenBank/DDBJ databases">
        <authorList>
            <person name="Seo M.-J."/>
        </authorList>
    </citation>
    <scope>NUCLEOTIDE SEQUENCE [LARGE SCALE GENOMIC DNA]</scope>
    <source>
        <strain evidence="1 2">KIGAM211</strain>
    </source>
</reference>
<sequence>MTLEASAAPADWDVISPDEVRLRTDLARECFAAGERAGKWRNPILAWPTLTVEVAVGDDDYVALRLQLDDYPTQAPGGRLWDLRTGAPLPTNRWPRGESAERVFRTDWSPSNSDAPYLPCDRTGLATHTNWAADYPSRAWNPSRTIAFYLEEIYGELTEARLPYPGQES</sequence>
<comment type="caution">
    <text evidence="1">The sequence shown here is derived from an EMBL/GenBank/DDBJ whole genome shotgun (WGS) entry which is preliminary data.</text>
</comment>
<organism evidence="1 2">
    <name type="scientific">Nocardioides luti</name>
    <dbReference type="NCBI Taxonomy" id="2761101"/>
    <lineage>
        <taxon>Bacteria</taxon>
        <taxon>Bacillati</taxon>
        <taxon>Actinomycetota</taxon>
        <taxon>Actinomycetes</taxon>
        <taxon>Propionibacteriales</taxon>
        <taxon>Nocardioidaceae</taxon>
        <taxon>Nocardioides</taxon>
    </lineage>
</organism>
<protein>
    <submittedName>
        <fullName evidence="1">Uncharacterized protein</fullName>
    </submittedName>
</protein>
<evidence type="ECO:0000313" key="1">
    <source>
        <dbReference type="EMBL" id="MBB6627497.1"/>
    </source>
</evidence>
<dbReference type="Proteomes" id="UP000523955">
    <property type="component" value="Unassembled WGS sequence"/>
</dbReference>
<dbReference type="InterPro" id="IPR056082">
    <property type="entry name" value="BilB-like"/>
</dbReference>
<gene>
    <name evidence="1" type="ORF">H5V45_09195</name>
</gene>
<proteinExistence type="predicted"/>
<dbReference type="Pfam" id="PF24702">
    <property type="entry name" value="DUF7665"/>
    <property type="match status" value="1"/>
</dbReference>
<dbReference type="EMBL" id="JACKXE010000001">
    <property type="protein sequence ID" value="MBB6627497.1"/>
    <property type="molecule type" value="Genomic_DNA"/>
</dbReference>
<evidence type="ECO:0000313" key="2">
    <source>
        <dbReference type="Proteomes" id="UP000523955"/>
    </source>
</evidence>